<evidence type="ECO:0000313" key="2">
    <source>
        <dbReference type="Proteomes" id="UP001607302"/>
    </source>
</evidence>
<reference evidence="1 2" key="1">
    <citation type="journal article" date="2024" name="Ann. Entomol. Soc. Am.">
        <title>Genomic analyses of the southern and eastern yellowjacket wasps (Hymenoptera: Vespidae) reveal evolutionary signatures of social life.</title>
        <authorList>
            <person name="Catto M.A."/>
            <person name="Caine P.B."/>
            <person name="Orr S.E."/>
            <person name="Hunt B.G."/>
            <person name="Goodisman M.A.D."/>
        </authorList>
    </citation>
    <scope>NUCLEOTIDE SEQUENCE [LARGE SCALE GENOMIC DNA]</scope>
    <source>
        <strain evidence="1">233</strain>
        <tissue evidence="1">Head and thorax</tissue>
    </source>
</reference>
<dbReference type="EMBL" id="JAUDFV010000154">
    <property type="protein sequence ID" value="KAL2716762.1"/>
    <property type="molecule type" value="Genomic_DNA"/>
</dbReference>
<gene>
    <name evidence="1" type="ORF">V1478_014438</name>
</gene>
<sequence length="61" mass="6987">MALCSSLYTPRTLKRNNLACSTILSRKPKRNKYRDSTNKHSLQLVLHLEFVVIQKISVGSK</sequence>
<dbReference type="Proteomes" id="UP001607302">
    <property type="component" value="Unassembled WGS sequence"/>
</dbReference>
<organism evidence="1 2">
    <name type="scientific">Vespula squamosa</name>
    <name type="common">Southern yellow jacket</name>
    <name type="synonym">Wasp</name>
    <dbReference type="NCBI Taxonomy" id="30214"/>
    <lineage>
        <taxon>Eukaryota</taxon>
        <taxon>Metazoa</taxon>
        <taxon>Ecdysozoa</taxon>
        <taxon>Arthropoda</taxon>
        <taxon>Hexapoda</taxon>
        <taxon>Insecta</taxon>
        <taxon>Pterygota</taxon>
        <taxon>Neoptera</taxon>
        <taxon>Endopterygota</taxon>
        <taxon>Hymenoptera</taxon>
        <taxon>Apocrita</taxon>
        <taxon>Aculeata</taxon>
        <taxon>Vespoidea</taxon>
        <taxon>Vespidae</taxon>
        <taxon>Vespinae</taxon>
        <taxon>Vespula</taxon>
    </lineage>
</organism>
<keyword evidence="2" id="KW-1185">Reference proteome</keyword>
<comment type="caution">
    <text evidence="1">The sequence shown here is derived from an EMBL/GenBank/DDBJ whole genome shotgun (WGS) entry which is preliminary data.</text>
</comment>
<evidence type="ECO:0008006" key="3">
    <source>
        <dbReference type="Google" id="ProtNLM"/>
    </source>
</evidence>
<evidence type="ECO:0000313" key="1">
    <source>
        <dbReference type="EMBL" id="KAL2716762.1"/>
    </source>
</evidence>
<accession>A0ABD2A807</accession>
<dbReference type="AlphaFoldDB" id="A0ABD2A807"/>
<proteinExistence type="predicted"/>
<protein>
    <recommendedName>
        <fullName evidence="3">Ribosomal protein L33</fullName>
    </recommendedName>
</protein>
<name>A0ABD2A807_VESSQ</name>